<accession>A0AAE0UAY3</accession>
<feature type="region of interest" description="Disordered" evidence="1">
    <location>
        <begin position="56"/>
        <end position="77"/>
    </location>
</feature>
<proteinExistence type="predicted"/>
<reference evidence="3" key="1">
    <citation type="journal article" date="2023" name="Mol. Phylogenet. Evol.">
        <title>Genome-scale phylogeny and comparative genomics of the fungal order Sordariales.</title>
        <authorList>
            <person name="Hensen N."/>
            <person name="Bonometti L."/>
            <person name="Westerberg I."/>
            <person name="Brannstrom I.O."/>
            <person name="Guillou S."/>
            <person name="Cros-Aarteil S."/>
            <person name="Calhoun S."/>
            <person name="Haridas S."/>
            <person name="Kuo A."/>
            <person name="Mondo S."/>
            <person name="Pangilinan J."/>
            <person name="Riley R."/>
            <person name="LaButti K."/>
            <person name="Andreopoulos B."/>
            <person name="Lipzen A."/>
            <person name="Chen C."/>
            <person name="Yan M."/>
            <person name="Daum C."/>
            <person name="Ng V."/>
            <person name="Clum A."/>
            <person name="Steindorff A."/>
            <person name="Ohm R.A."/>
            <person name="Martin F."/>
            <person name="Silar P."/>
            <person name="Natvig D.O."/>
            <person name="Lalanne C."/>
            <person name="Gautier V."/>
            <person name="Ament-Velasquez S.L."/>
            <person name="Kruys A."/>
            <person name="Hutchinson M.I."/>
            <person name="Powell A.J."/>
            <person name="Barry K."/>
            <person name="Miller A.N."/>
            <person name="Grigoriev I.V."/>
            <person name="Debuchy R."/>
            <person name="Gladieux P."/>
            <person name="Hiltunen Thoren M."/>
            <person name="Johannesson H."/>
        </authorList>
    </citation>
    <scope>NUCLEOTIDE SEQUENCE</scope>
    <source>
        <strain evidence="3">FGSC 1904</strain>
    </source>
</reference>
<reference evidence="3" key="2">
    <citation type="submission" date="2023-07" db="EMBL/GenBank/DDBJ databases">
        <authorList>
            <consortium name="Lawrence Berkeley National Laboratory"/>
            <person name="Haridas S."/>
            <person name="Hensen N."/>
            <person name="Bonometti L."/>
            <person name="Westerberg I."/>
            <person name="Brannstrom I.O."/>
            <person name="Guillou S."/>
            <person name="Cros-Aarteil S."/>
            <person name="Calhoun S."/>
            <person name="Kuo A."/>
            <person name="Mondo S."/>
            <person name="Pangilinan J."/>
            <person name="Riley R."/>
            <person name="LaButti K."/>
            <person name="Andreopoulos B."/>
            <person name="Lipzen A."/>
            <person name="Chen C."/>
            <person name="Yanf M."/>
            <person name="Daum C."/>
            <person name="Ng V."/>
            <person name="Clum A."/>
            <person name="Steindorff A."/>
            <person name="Ohm R."/>
            <person name="Martin F."/>
            <person name="Silar P."/>
            <person name="Natvig D."/>
            <person name="Lalanne C."/>
            <person name="Gautier V."/>
            <person name="Ament-velasquez S.L."/>
            <person name="Kruys A."/>
            <person name="Hutchinson M.I."/>
            <person name="Powell A.J."/>
            <person name="Barry K."/>
            <person name="Miller A.N."/>
            <person name="Grigoriev I.V."/>
            <person name="Debuchy R."/>
            <person name="Gladieux P."/>
            <person name="Thoren M.H."/>
            <person name="Johannesson H."/>
        </authorList>
    </citation>
    <scope>NUCLEOTIDE SEQUENCE</scope>
    <source>
        <strain evidence="3">FGSC 1904</strain>
    </source>
</reference>
<protein>
    <submittedName>
        <fullName evidence="3">Uncharacterized protein</fullName>
    </submittedName>
</protein>
<evidence type="ECO:0000256" key="1">
    <source>
        <dbReference type="SAM" id="MobiDB-lite"/>
    </source>
</evidence>
<sequence length="77" mass="8268">MGILGTVCEFAQFFFFLWVEVFPSSCGLALALALGCYILPCALRCAPDVPAPAECPLHHSVSGPAPSERGRRTADVW</sequence>
<comment type="caution">
    <text evidence="3">The sequence shown here is derived from an EMBL/GenBank/DDBJ whole genome shotgun (WGS) entry which is preliminary data.</text>
</comment>
<feature type="transmembrane region" description="Helical" evidence="2">
    <location>
        <begin position="15"/>
        <end position="39"/>
    </location>
</feature>
<dbReference type="AlphaFoldDB" id="A0AAE0UAY3"/>
<dbReference type="EMBL" id="JAUTDP010000008">
    <property type="protein sequence ID" value="KAK3397357.1"/>
    <property type="molecule type" value="Genomic_DNA"/>
</dbReference>
<evidence type="ECO:0000313" key="4">
    <source>
        <dbReference type="Proteomes" id="UP001281003"/>
    </source>
</evidence>
<keyword evidence="2" id="KW-0472">Membrane</keyword>
<dbReference type="Proteomes" id="UP001281003">
    <property type="component" value="Unassembled WGS sequence"/>
</dbReference>
<evidence type="ECO:0000313" key="3">
    <source>
        <dbReference type="EMBL" id="KAK3397357.1"/>
    </source>
</evidence>
<evidence type="ECO:0000256" key="2">
    <source>
        <dbReference type="SAM" id="Phobius"/>
    </source>
</evidence>
<keyword evidence="4" id="KW-1185">Reference proteome</keyword>
<name>A0AAE0UAY3_SORBR</name>
<feature type="compositionally biased region" description="Basic and acidic residues" evidence="1">
    <location>
        <begin position="68"/>
        <end position="77"/>
    </location>
</feature>
<keyword evidence="2" id="KW-0812">Transmembrane</keyword>
<gene>
    <name evidence="3" type="ORF">B0T20DRAFT_416033</name>
</gene>
<keyword evidence="2" id="KW-1133">Transmembrane helix</keyword>
<organism evidence="3 4">
    <name type="scientific">Sordaria brevicollis</name>
    <dbReference type="NCBI Taxonomy" id="83679"/>
    <lineage>
        <taxon>Eukaryota</taxon>
        <taxon>Fungi</taxon>
        <taxon>Dikarya</taxon>
        <taxon>Ascomycota</taxon>
        <taxon>Pezizomycotina</taxon>
        <taxon>Sordariomycetes</taxon>
        <taxon>Sordariomycetidae</taxon>
        <taxon>Sordariales</taxon>
        <taxon>Sordariaceae</taxon>
        <taxon>Sordaria</taxon>
    </lineage>
</organism>